<dbReference type="InterPro" id="IPR008040">
    <property type="entry name" value="Hydant_A_N"/>
</dbReference>
<dbReference type="AlphaFoldDB" id="A0A2V5L780"/>
<dbReference type="OrthoDB" id="9768323at2"/>
<dbReference type="GO" id="GO:0017168">
    <property type="term" value="F:5-oxoprolinase (ATP-hydrolyzing) activity"/>
    <property type="evidence" value="ECO:0007669"/>
    <property type="project" value="TreeGrafter"/>
</dbReference>
<dbReference type="EMBL" id="QJVD01000024">
    <property type="protein sequence ID" value="PYI65453.1"/>
    <property type="molecule type" value="Genomic_DNA"/>
</dbReference>
<dbReference type="InterPro" id="IPR002821">
    <property type="entry name" value="Hydantoinase_A"/>
</dbReference>
<evidence type="ECO:0000313" key="4">
    <source>
        <dbReference type="EMBL" id="PYI65453.1"/>
    </source>
</evidence>
<dbReference type="Pfam" id="PF01968">
    <property type="entry name" value="Hydantoinase_A"/>
    <property type="match status" value="1"/>
</dbReference>
<sequence length="642" mass="69024">MERLINIDNGGTLTDICVWDGEEFSFTKTLTTPFDLSQCLFDGMAKASTDIFGEEDLPRLLHSTRHIRYSTTQGTNALVERKGPQIGVLTDSPTLAEELRTGDASAELFDDLVGSRVAVIDTDRDLEELSQDIVRQVNRLTTDGAARLVIATADREKERTVKGVLLRKFPRHLLGSVPILFTWEFTPDAVRGRRVWSGIINSFLHPTMERFLYNAEHRLRDHKVKNPLLIYRNDGASSRVAKSVALKTYSSGPRGGLEGTKALSSAYGLEHVLMIDVGGTTTDVGSVKNSTISTDRRGSIRGVPVSFEMSNVHSSGVGGSSVIALRNGVITVGPESVGAAPGPACFGFGGKQATITDVNLLLGVLDPDTYLDGGFSLDAQRSRAVITEVIAGPLGISLEEALIRMEAAYFERMSTSFADDVVDAETTTVAAFGGAGPMSACGAARIAGVRRVLVPRMAAVFSAFGIGFSDIAQTYEANIAGLSADEFAATKTRLRERATRDMFQEGHEIGECRLEWSVVQEDAEGQLLSEDSYSESDPQPSVSAHHAMLTLTARFELPHARIPQAEATEKSPAVSSSTRKVRSTAGQVDEVPVFDLGTQNAGATAAGPAIVEGPYFTARVPQGWKFDVTVAGDLMLTDTIQN</sequence>
<dbReference type="PANTHER" id="PTHR11365">
    <property type="entry name" value="5-OXOPROLINASE RELATED"/>
    <property type="match status" value="1"/>
</dbReference>
<dbReference type="Pfam" id="PF05378">
    <property type="entry name" value="Hydant_A_N"/>
    <property type="match status" value="1"/>
</dbReference>
<evidence type="ECO:0000259" key="2">
    <source>
        <dbReference type="Pfam" id="PF01968"/>
    </source>
</evidence>
<protein>
    <submittedName>
        <fullName evidence="4">Hydantoinase</fullName>
    </submittedName>
</protein>
<name>A0A2V5L780_9MICC</name>
<dbReference type="RefSeq" id="WP_110502375.1">
    <property type="nucleotide sequence ID" value="NZ_QJVD01000024.1"/>
</dbReference>
<feature type="region of interest" description="Disordered" evidence="1">
    <location>
        <begin position="563"/>
        <end position="585"/>
    </location>
</feature>
<accession>A0A2V5L780</accession>
<keyword evidence="5" id="KW-1185">Reference proteome</keyword>
<comment type="caution">
    <text evidence="4">The sequence shown here is derived from an EMBL/GenBank/DDBJ whole genome shotgun (WGS) entry which is preliminary data.</text>
</comment>
<dbReference type="Proteomes" id="UP000247832">
    <property type="component" value="Unassembled WGS sequence"/>
</dbReference>
<feature type="domain" description="Hydantoinase/oxoprolinase N-terminal" evidence="3">
    <location>
        <begin position="5"/>
        <end position="112"/>
    </location>
</feature>
<dbReference type="GO" id="GO:0006749">
    <property type="term" value="P:glutathione metabolic process"/>
    <property type="evidence" value="ECO:0007669"/>
    <property type="project" value="TreeGrafter"/>
</dbReference>
<dbReference type="InterPro" id="IPR045079">
    <property type="entry name" value="Oxoprolinase-like"/>
</dbReference>
<proteinExistence type="predicted"/>
<dbReference type="PANTHER" id="PTHR11365:SF23">
    <property type="entry name" value="HYPOTHETICAL 5-OXOPROLINASE (EUROFUNG)-RELATED"/>
    <property type="match status" value="1"/>
</dbReference>
<feature type="domain" description="Hydantoinase A/oxoprolinase" evidence="2">
    <location>
        <begin position="196"/>
        <end position="474"/>
    </location>
</feature>
<gene>
    <name evidence="4" type="ORF">CVV68_17935</name>
</gene>
<evidence type="ECO:0000313" key="5">
    <source>
        <dbReference type="Proteomes" id="UP000247832"/>
    </source>
</evidence>
<reference evidence="4 5" key="1">
    <citation type="submission" date="2018-05" db="EMBL/GenBank/DDBJ databases">
        <title>Genetic diversity of glacier-inhabiting Cryobacterium bacteria in China and description of Cryobacterium mengkeensis sp. nov. and Arthrobacter glacialis sp. nov.</title>
        <authorList>
            <person name="Liu Q."/>
            <person name="Xin Y.-H."/>
        </authorList>
    </citation>
    <scope>NUCLEOTIDE SEQUENCE [LARGE SCALE GENOMIC DNA]</scope>
    <source>
        <strain evidence="4 5">LI2</strain>
    </source>
</reference>
<dbReference type="GO" id="GO:0005829">
    <property type="term" value="C:cytosol"/>
    <property type="evidence" value="ECO:0007669"/>
    <property type="project" value="TreeGrafter"/>
</dbReference>
<organism evidence="4 5">
    <name type="scientific">Arthrobacter livingstonensis</name>
    <dbReference type="NCBI Taxonomy" id="670078"/>
    <lineage>
        <taxon>Bacteria</taxon>
        <taxon>Bacillati</taxon>
        <taxon>Actinomycetota</taxon>
        <taxon>Actinomycetes</taxon>
        <taxon>Micrococcales</taxon>
        <taxon>Micrococcaceae</taxon>
        <taxon>Arthrobacter</taxon>
    </lineage>
</organism>
<evidence type="ECO:0000259" key="3">
    <source>
        <dbReference type="Pfam" id="PF05378"/>
    </source>
</evidence>
<evidence type="ECO:0000256" key="1">
    <source>
        <dbReference type="SAM" id="MobiDB-lite"/>
    </source>
</evidence>